<evidence type="ECO:0008006" key="3">
    <source>
        <dbReference type="Google" id="ProtNLM"/>
    </source>
</evidence>
<dbReference type="EMBL" id="SOQX01000004">
    <property type="protein sequence ID" value="TDY00947.1"/>
    <property type="molecule type" value="Genomic_DNA"/>
</dbReference>
<dbReference type="AlphaFoldDB" id="A0A4R8ITE6"/>
<name>A0A4R8ITE6_9GAMM</name>
<reference evidence="1 2" key="1">
    <citation type="submission" date="2019-03" db="EMBL/GenBank/DDBJ databases">
        <title>Genomic Encyclopedia of Type Strains, Phase IV (KMG-IV): sequencing the most valuable type-strain genomes for metagenomic binning, comparative biology and taxonomic classification.</title>
        <authorList>
            <person name="Goeker M."/>
        </authorList>
    </citation>
    <scope>NUCLEOTIDE SEQUENCE [LARGE SCALE GENOMIC DNA]</scope>
    <source>
        <strain evidence="1 2">DSM 16326</strain>
    </source>
</reference>
<dbReference type="RefSeq" id="WP_134083415.1">
    <property type="nucleotide sequence ID" value="NZ_SOQX01000004.1"/>
</dbReference>
<gene>
    <name evidence="1" type="ORF">EDC23_1692</name>
</gene>
<accession>A0A4R8ITE6</accession>
<dbReference type="OrthoDB" id="9957303at2"/>
<organism evidence="1 2">
    <name type="scientific">Thiohalophilus thiocyanatoxydans</name>
    <dbReference type="NCBI Taxonomy" id="381308"/>
    <lineage>
        <taxon>Bacteria</taxon>
        <taxon>Pseudomonadati</taxon>
        <taxon>Pseudomonadota</taxon>
        <taxon>Gammaproteobacteria</taxon>
        <taxon>Thiohalomonadales</taxon>
        <taxon>Thiohalophilaceae</taxon>
        <taxon>Thiohalophilus</taxon>
    </lineage>
</organism>
<keyword evidence="2" id="KW-1185">Reference proteome</keyword>
<evidence type="ECO:0000313" key="2">
    <source>
        <dbReference type="Proteomes" id="UP000294914"/>
    </source>
</evidence>
<proteinExistence type="predicted"/>
<evidence type="ECO:0000313" key="1">
    <source>
        <dbReference type="EMBL" id="TDY00947.1"/>
    </source>
</evidence>
<sequence length="73" mass="8596">MRTIQIHFDDTLDDQRREQLRSELMALPHVSNVEVEASKEHDMLIEFEERHNMPMSIMDVLHNQGLHPDITAC</sequence>
<dbReference type="Proteomes" id="UP000294914">
    <property type="component" value="Unassembled WGS sequence"/>
</dbReference>
<comment type="caution">
    <text evidence="1">The sequence shown here is derived from an EMBL/GenBank/DDBJ whole genome shotgun (WGS) entry which is preliminary data.</text>
</comment>
<protein>
    <recommendedName>
        <fullName evidence="3">HMA domain-containing protein</fullName>
    </recommendedName>
</protein>